<dbReference type="PANTHER" id="PTHR33480">
    <property type="entry name" value="SET DOMAIN-CONTAINING PROTEIN-RELATED"/>
    <property type="match status" value="1"/>
</dbReference>
<dbReference type="AlphaFoldDB" id="A0A653CRM0"/>
<sequence length="516" mass="60635">MEYLLVRFIGDDILHIVPTKKVSTINEELVHAPYKRMGYYEARPIEYSDDKNYLEKKKEVLEEQASEDNRNEEHHEDSDDSVKDPDYEPEEGRTEIYKDNRNEEHHEDSDDSVKDPDYEPEEGRTEIYKAKSLLQESSAEAKNIQPIQHIAVKHVSGNPDMDYKELELFDTECKSKRHFCIYCKTLHTKFARHLELKHKDEVNVKQFLSLEKKSSLRKKIINDIRVQGDYMYNTSKDYNQNKHLIVVRRPKRGLDVSKKSGDFKPCGNCGGMYSAKSLIQHYRKCMKDRMKGSKDVLFSSKRKSLFISSEVMPVLRNEVLTKLKNDAITETILADPLIILFGNRLCQKYRSPHLHKMIRARLRCVARFVITIKAIQEKINKLEDCYDPEFYDDVIKAINDMCGLNINDGRYKAPATAFAVGSYLMKISFYLTTEYIKRKDYVAQKNIKRFIHLLKDGLSHDVYKTVQENQLEMNRRKKTDLPGLEDIQRLSCYLEKCRKKHYENLEKNLLIMTLKN</sequence>
<gene>
    <name evidence="2" type="ORF">CALMAC_LOCUS11147</name>
</gene>
<organism evidence="2 3">
    <name type="scientific">Callosobruchus maculatus</name>
    <name type="common">Southern cowpea weevil</name>
    <name type="synonym">Pulse bruchid</name>
    <dbReference type="NCBI Taxonomy" id="64391"/>
    <lineage>
        <taxon>Eukaryota</taxon>
        <taxon>Metazoa</taxon>
        <taxon>Ecdysozoa</taxon>
        <taxon>Arthropoda</taxon>
        <taxon>Hexapoda</taxon>
        <taxon>Insecta</taxon>
        <taxon>Pterygota</taxon>
        <taxon>Neoptera</taxon>
        <taxon>Endopterygota</taxon>
        <taxon>Coleoptera</taxon>
        <taxon>Polyphaga</taxon>
        <taxon>Cucujiformia</taxon>
        <taxon>Chrysomeloidea</taxon>
        <taxon>Chrysomelidae</taxon>
        <taxon>Bruchinae</taxon>
        <taxon>Bruchini</taxon>
        <taxon>Callosobruchus</taxon>
    </lineage>
</organism>
<dbReference type="EMBL" id="CAACVG010008571">
    <property type="protein sequence ID" value="VEN50349.1"/>
    <property type="molecule type" value="Genomic_DNA"/>
</dbReference>
<name>A0A653CRM0_CALMS</name>
<evidence type="ECO:0000313" key="2">
    <source>
        <dbReference type="EMBL" id="VEN50349.1"/>
    </source>
</evidence>
<feature type="region of interest" description="Disordered" evidence="1">
    <location>
        <begin position="58"/>
        <end position="122"/>
    </location>
</feature>
<keyword evidence="3" id="KW-1185">Reference proteome</keyword>
<evidence type="ECO:0000256" key="1">
    <source>
        <dbReference type="SAM" id="MobiDB-lite"/>
    </source>
</evidence>
<protein>
    <submittedName>
        <fullName evidence="2">Uncharacterized protein</fullName>
    </submittedName>
</protein>
<dbReference type="OrthoDB" id="6782360at2759"/>
<reference evidence="2 3" key="1">
    <citation type="submission" date="2019-01" db="EMBL/GenBank/DDBJ databases">
        <authorList>
            <person name="Sayadi A."/>
        </authorList>
    </citation>
    <scope>NUCLEOTIDE SEQUENCE [LARGE SCALE GENOMIC DNA]</scope>
</reference>
<accession>A0A653CRM0</accession>
<proteinExistence type="predicted"/>
<dbReference type="PANTHER" id="PTHR33480:SF1">
    <property type="entry name" value="TYR RECOMBINASE DOMAIN-CONTAINING PROTEIN"/>
    <property type="match status" value="1"/>
</dbReference>
<evidence type="ECO:0000313" key="3">
    <source>
        <dbReference type="Proteomes" id="UP000410492"/>
    </source>
</evidence>
<dbReference type="Proteomes" id="UP000410492">
    <property type="component" value="Unassembled WGS sequence"/>
</dbReference>